<protein>
    <recommendedName>
        <fullName evidence="11">1,4-alpha-D-glucan glucanohydrolase</fullName>
        <ecNumber evidence="3">3.2.1.1</ecNumber>
        <ecNumber evidence="9">3.2.1.41</ecNumber>
    </recommendedName>
    <alternativeName>
        <fullName evidence="10">Alpha-dextrin endo-1,6-alpha-glucosidase</fullName>
    </alternativeName>
    <alternativeName>
        <fullName evidence="12">Pullulan 6-glucanohydrolase</fullName>
    </alternativeName>
</protein>
<dbReference type="InterPro" id="IPR006047">
    <property type="entry name" value="GH13_cat_dom"/>
</dbReference>
<evidence type="ECO:0000256" key="10">
    <source>
        <dbReference type="ARBA" id="ARBA00029618"/>
    </source>
</evidence>
<dbReference type="Gene3D" id="2.60.40.10">
    <property type="entry name" value="Immunoglobulins"/>
    <property type="match status" value="1"/>
</dbReference>
<evidence type="ECO:0000256" key="6">
    <source>
        <dbReference type="ARBA" id="ARBA00022837"/>
    </source>
</evidence>
<dbReference type="Gene3D" id="3.20.20.80">
    <property type="entry name" value="Glycosidases"/>
    <property type="match status" value="2"/>
</dbReference>
<evidence type="ECO:0000256" key="1">
    <source>
        <dbReference type="ARBA" id="ARBA00000548"/>
    </source>
</evidence>
<comment type="caution">
    <text evidence="15">The sequence shown here is derived from an EMBL/GenBank/DDBJ whole genome shotgun (WGS) entry which is preliminary data.</text>
</comment>
<evidence type="ECO:0000256" key="11">
    <source>
        <dbReference type="ARBA" id="ARBA00030238"/>
    </source>
</evidence>
<reference evidence="16" key="1">
    <citation type="journal article" date="2019" name="Int. J. Syst. Evol. Microbiol.">
        <title>The Global Catalogue of Microorganisms (GCM) 10K type strain sequencing project: providing services to taxonomists for standard genome sequencing and annotation.</title>
        <authorList>
            <consortium name="The Broad Institute Genomics Platform"/>
            <consortium name="The Broad Institute Genome Sequencing Center for Infectious Disease"/>
            <person name="Wu L."/>
            <person name="Ma J."/>
        </authorList>
    </citation>
    <scope>NUCLEOTIDE SEQUENCE [LARGE SCALE GENOMIC DNA]</scope>
    <source>
        <strain evidence="16">JCM 13002</strain>
    </source>
</reference>
<dbReference type="InterPro" id="IPR005323">
    <property type="entry name" value="CBM41_pullulanase"/>
</dbReference>
<feature type="region of interest" description="Disordered" evidence="13">
    <location>
        <begin position="15"/>
        <end position="50"/>
    </location>
</feature>
<keyword evidence="4" id="KW-0732">Signal</keyword>
<dbReference type="Pfam" id="PF02922">
    <property type="entry name" value="CBM_48"/>
    <property type="match status" value="1"/>
</dbReference>
<keyword evidence="6" id="KW-0106">Calcium</keyword>
<dbReference type="CDD" id="cd10315">
    <property type="entry name" value="CBM41_pullulanase"/>
    <property type="match status" value="2"/>
</dbReference>
<evidence type="ECO:0000256" key="7">
    <source>
        <dbReference type="ARBA" id="ARBA00023295"/>
    </source>
</evidence>
<evidence type="ECO:0000259" key="14">
    <source>
        <dbReference type="SMART" id="SM00642"/>
    </source>
</evidence>
<dbReference type="Pfam" id="PF00128">
    <property type="entry name" value="Alpha-amylase"/>
    <property type="match status" value="1"/>
</dbReference>
<keyword evidence="16" id="KW-1185">Reference proteome</keyword>
<dbReference type="Pfam" id="PF11852">
    <property type="entry name" value="Pullul_strch_C"/>
    <property type="match status" value="1"/>
</dbReference>
<dbReference type="CDD" id="cd11339">
    <property type="entry name" value="AmyAc_bac_CMD_like_2"/>
    <property type="match status" value="1"/>
</dbReference>
<dbReference type="Gene3D" id="2.60.40.1180">
    <property type="entry name" value="Golgi alpha-mannosidase II"/>
    <property type="match status" value="2"/>
</dbReference>
<dbReference type="SMART" id="SM00642">
    <property type="entry name" value="Aamy"/>
    <property type="match status" value="1"/>
</dbReference>
<dbReference type="CDD" id="cd11341">
    <property type="entry name" value="AmyAc_Pullulanase_LD-like"/>
    <property type="match status" value="1"/>
</dbReference>
<evidence type="ECO:0000256" key="4">
    <source>
        <dbReference type="ARBA" id="ARBA00022729"/>
    </source>
</evidence>
<dbReference type="EC" id="3.2.1.1" evidence="3"/>
<dbReference type="EC" id="3.2.1.41" evidence="9"/>
<dbReference type="Pfam" id="PF03714">
    <property type="entry name" value="PUD"/>
    <property type="match status" value="2"/>
</dbReference>
<gene>
    <name evidence="15" type="primary">pulA</name>
    <name evidence="15" type="ORF">GCM10009663_53210</name>
</gene>
<evidence type="ECO:0000256" key="5">
    <source>
        <dbReference type="ARBA" id="ARBA00022801"/>
    </source>
</evidence>
<dbReference type="InterPro" id="IPR013783">
    <property type="entry name" value="Ig-like_fold"/>
</dbReference>
<dbReference type="PANTHER" id="PTHR43002">
    <property type="entry name" value="GLYCOGEN DEBRANCHING ENZYME"/>
    <property type="match status" value="1"/>
</dbReference>
<dbReference type="SUPFAM" id="SSF49452">
    <property type="entry name" value="Starch-binding domain-like"/>
    <property type="match status" value="2"/>
</dbReference>
<dbReference type="NCBIfam" id="TIGR02103">
    <property type="entry name" value="pullul_strch"/>
    <property type="match status" value="1"/>
</dbReference>
<dbReference type="Pfam" id="PF17967">
    <property type="entry name" value="Pullulanase_N2"/>
    <property type="match status" value="1"/>
</dbReference>
<dbReference type="EMBL" id="BAAALD010000061">
    <property type="protein sequence ID" value="GAA1104274.1"/>
    <property type="molecule type" value="Genomic_DNA"/>
</dbReference>
<accession>A0ABP4EFC6</accession>
<proteinExistence type="inferred from homology"/>
<keyword evidence="5" id="KW-0378">Hydrolase</keyword>
<evidence type="ECO:0000256" key="3">
    <source>
        <dbReference type="ARBA" id="ARBA00012595"/>
    </source>
</evidence>
<evidence type="ECO:0000256" key="2">
    <source>
        <dbReference type="ARBA" id="ARBA00008061"/>
    </source>
</evidence>
<dbReference type="Proteomes" id="UP001499987">
    <property type="component" value="Unassembled WGS sequence"/>
</dbReference>
<keyword evidence="7" id="KW-0326">Glycosidase</keyword>
<evidence type="ECO:0000256" key="12">
    <source>
        <dbReference type="ARBA" id="ARBA00031076"/>
    </source>
</evidence>
<dbReference type="SUPFAM" id="SSF81296">
    <property type="entry name" value="E set domains"/>
    <property type="match status" value="2"/>
</dbReference>
<sequence length="1877" mass="200031">MQHFLHLAETSCSALASTPPQLNDERAAPREPAVADAQPRRSRSTTPYRRPRRAAVLLAASLISATLGSAPLAAAAAPPAPPTDAALAATAARHDLTREQFYFVLPDRFADGNTANDTGGITGGRLDNGFDPADKGFYHGGDLQGLIDKLDYIEDLGTTAIWMAPIFKNKPVQGTGADASAGYHGYWITDFTQVDPHFGTNDQLKELIRKAHDKGIKVFFDVITNHTADVVDFAEHSYDYRSAGAYPTLDADGNPVDETAVADAGTAWPKITKDSFPYSPVLRTPADANAKVPSWLNDPSLYHNRGNSTFVGESATEGDFSGLDDLDTQNPKVVEGFKKIYQTWVADAGVDGFRIDTVKHVNMAFWQNWAPALKQFAAQRGNKDFFMFGEVYSADPSVTAPYVTKGKLQATLDFAFQDAARRFVSQNGSAKSLAELYAQDYRYTTGATDAYELPTFLGNHDMGRFGSFLQSDNPGASQDLLLKKDLLANELQFLTRGQPVVYYGDEQGFTGAGGDKDARQDMFASKTPSYNADNVIGGSKGSADRYGKHGALYEGISDLASLREAHPALADGAQIERYAADGAGVYAFSRIDAKQQVEYLVAVNNAAEPKTVAVDTYSAGMDFRPVYPAAGAKSTTGADRKLTVTVPPMSSVVYKAAGKLAKPAAGPQITLQAPADGSTGTVTVGATVPGSGFNRVTFAAQVGTGPWQVLGTADNGSFKVTQDVSAAAPGTVVRYKAVVQDSAGRLASTTGSFTTGAPVPQQAPSSTSRPYAVVHYQRKNNDYDGWNLYAWGDLADGESTTWPDGHGFVGRDAYGAFAYVKLKSGASDVGFVVENNGTKDVDADRHIDLGTTGEVWIKEGDPAVRTADPDPAVPVKENTAVIHYHRADGNYDGWGLHDWTGAANPTDWGSPLMPARKDAYGAVFEVPLAEGATSLSYILHNGNDKDLPQDQSLNFATSGREIWIVGGQEGYLLPQAAGTSSQLDLTSARAQWIDAKTVVVPANYGAGDAALKGGTSAQLIFDPAGGITVDKGVLSKPGRWIRLNPGTLTDAQKSKFPHLAGYRAFTVDSRDTGRITDALRSQLIFSEHLPNGAALAATGVQIPGALDDLYGAKAAKAQLGPVYSGRKESGWFGDDNRKVTLSLWAPTATEVSVDLYDKATGGTPKNVPLKRDDATGVWSLARDRDDLDGKYYTYEVKVWAPSVQQVVTNTVTDPYAVALSTDSTRSLVADLSAPGTKPKGWDTHRSPAAIPATKQQIQELHVRDFSSADTTVPADERGTYLAFTHSASAGMQHLRDLAKAGVTTIHLLPTFDIATIRENRADQKLPACDLASLAADSDKQQECVAAVQADDAYNWGYDPLHYTVPEGSYATDPNGTARTVQFRQMVQAMHDAGLRVVLDVVYNHTAAAGQAEHSVLDKIVPGYYQRLSDTGKVTTDSCCADTAPEHAMMNKLVVDSVVTWARQYRVDGFRFDLMGIDPKSTMLDVQSALRALTPQKDGVDGKNIFLYGEGWNFGVVANDARFVQATQTNMAGTGIATFNDRIRDAARGGNFMLSSAPQQGFASGLFTDPNGSADNGTAAEQKARLLHQMDQVKVGLTGNLAGYSFTDTNGKTVTGKAVDYNGAPTGYAAQPGEAVEYLDAHDNADLFDALAYKLPTGTSPADRARMQALGLSLTALSQGPGFAQAGSDLLRSKSLDANAFDSGDWFNAIHWDCTQGNGWGRGLPMAADNKSMWPTAKSLLADPKLAVGCNETKASTSMYQQFLRIRQSSPLFSLSTAAEVQKRLSFPLSGTAAEAPGVITMHLDGTGLPGAEKGITVVFNATPTAQQQTLAALKGTGQALHPVLAGGADAMVKQSAFDPATGTFTVPARTVAVFVQH</sequence>
<dbReference type="InterPro" id="IPR017853">
    <property type="entry name" value="GH"/>
</dbReference>
<evidence type="ECO:0000256" key="9">
    <source>
        <dbReference type="ARBA" id="ARBA00024062"/>
    </source>
</evidence>
<comment type="catalytic activity">
    <reaction evidence="8">
        <text>Hydrolysis of (1-&gt;6)-alpha-D-glucosidic linkages in pullulan, amylopectin and glycogen, and in the alpha- and beta-limit dextrins of amylopectin and glycogen.</text>
        <dbReference type="EC" id="3.2.1.41"/>
    </reaction>
</comment>
<dbReference type="InterPro" id="IPR013780">
    <property type="entry name" value="Glyco_hydro_b"/>
</dbReference>
<dbReference type="InterPro" id="IPR004193">
    <property type="entry name" value="Glyco_hydro_13_N"/>
</dbReference>
<dbReference type="InterPro" id="IPR014756">
    <property type="entry name" value="Ig_E-set"/>
</dbReference>
<comment type="similarity">
    <text evidence="2">Belongs to the glycosyl hydrolase 13 family.</text>
</comment>
<dbReference type="InterPro" id="IPR011839">
    <property type="entry name" value="Pullul_strch"/>
</dbReference>
<evidence type="ECO:0000313" key="16">
    <source>
        <dbReference type="Proteomes" id="UP001499987"/>
    </source>
</evidence>
<evidence type="ECO:0000256" key="8">
    <source>
        <dbReference type="ARBA" id="ARBA00023965"/>
    </source>
</evidence>
<dbReference type="InterPro" id="IPR013784">
    <property type="entry name" value="Carb-bd-like_fold"/>
</dbReference>
<dbReference type="InterPro" id="IPR024561">
    <property type="entry name" value="Pullul_strch_C"/>
</dbReference>
<dbReference type="SUPFAM" id="SSF51445">
    <property type="entry name" value="(Trans)glycosidases"/>
    <property type="match status" value="2"/>
</dbReference>
<comment type="catalytic activity">
    <reaction evidence="1">
        <text>Endohydrolysis of (1-&gt;4)-alpha-D-glucosidic linkages in polysaccharides containing three or more (1-&gt;4)-alpha-linked D-glucose units.</text>
        <dbReference type="EC" id="3.2.1.1"/>
    </reaction>
</comment>
<organism evidence="15 16">
    <name type="scientific">Kitasatospora arboriphila</name>
    <dbReference type="NCBI Taxonomy" id="258052"/>
    <lineage>
        <taxon>Bacteria</taxon>
        <taxon>Bacillati</taxon>
        <taxon>Actinomycetota</taxon>
        <taxon>Actinomycetes</taxon>
        <taxon>Kitasatosporales</taxon>
        <taxon>Streptomycetaceae</taxon>
        <taxon>Kitasatospora</taxon>
    </lineage>
</organism>
<feature type="domain" description="Glycosyl hydrolase family 13 catalytic" evidence="14">
    <location>
        <begin position="103"/>
        <end position="563"/>
    </location>
</feature>
<name>A0ABP4EFC6_9ACTN</name>
<dbReference type="Gene3D" id="2.60.40.1130">
    <property type="entry name" value="Rab geranylgeranyltransferase alpha-subunit, insert domain"/>
    <property type="match status" value="1"/>
</dbReference>
<dbReference type="Gene3D" id="2.60.40.1110">
    <property type="match status" value="2"/>
</dbReference>
<evidence type="ECO:0000313" key="15">
    <source>
        <dbReference type="EMBL" id="GAA1104274.1"/>
    </source>
</evidence>
<dbReference type="CDD" id="cd02860">
    <property type="entry name" value="E_set_Pullulanase"/>
    <property type="match status" value="1"/>
</dbReference>
<dbReference type="InterPro" id="IPR040671">
    <property type="entry name" value="Pullulanase_N2"/>
</dbReference>
<evidence type="ECO:0000256" key="13">
    <source>
        <dbReference type="SAM" id="MobiDB-lite"/>
    </source>
</evidence>
<dbReference type="SUPFAM" id="SSF51011">
    <property type="entry name" value="Glycosyl hydrolase domain"/>
    <property type="match status" value="2"/>
</dbReference>